<sequence length="467" mass="52357">MALCAMGSQQLNQNLNCSSLSTHINLFKFELMLVSTETFNIGLVDFKRFLSARRHRRRRRRQALARFVGSGQPNKERDRPNHGDGSCEAEGRNVGFPPSIHGETWRDHDNRYIGGGRSYWGGDDLTLVILGSLHPNLDVKQAEYLAGRAAPIHPDSQEFSSYGGRMDVDPHVLPIPEQFMTFMQSKDTRELFYSFHQDNVPIEYVMHRNSYETQNRRNRQTKQTRKEKSRHRHKEKVVVVVGGIVGGCRTVQRTRPCPGCDAAAVGRRKHSSYYDTVAADLCIHTYLSEIVDAGFQKCRSGFRRHQTFPPTDLSVSAGGEALVQELEEVLAQVELPPLLPLPRPVLDGGERCGGCGRKLFTTTLHTLLTYTLSFLILQMAGGKRSRQEPGSSSSGKSDRHFLNAEDKAAYERYKSVGLTLSKTINPATLSYPEKMLGQSSTFSGLQSYPKLETGYTSHHSFPLPPSI</sequence>
<proteinExistence type="predicted"/>
<dbReference type="Proteomes" id="UP001552299">
    <property type="component" value="Unassembled WGS sequence"/>
</dbReference>
<comment type="caution">
    <text evidence="2">The sequence shown here is derived from an EMBL/GenBank/DDBJ whole genome shotgun (WGS) entry which is preliminary data.</text>
</comment>
<evidence type="ECO:0000313" key="3">
    <source>
        <dbReference type="Proteomes" id="UP001552299"/>
    </source>
</evidence>
<feature type="compositionally biased region" description="Basic residues" evidence="1">
    <location>
        <begin position="216"/>
        <end position="233"/>
    </location>
</feature>
<feature type="region of interest" description="Disordered" evidence="1">
    <location>
        <begin position="66"/>
        <end position="100"/>
    </location>
</feature>
<keyword evidence="3" id="KW-1185">Reference proteome</keyword>
<organism evidence="2 3">
    <name type="scientific">Dendrobium thyrsiflorum</name>
    <name type="common">Pinecone-like raceme dendrobium</name>
    <name type="synonym">Orchid</name>
    <dbReference type="NCBI Taxonomy" id="117978"/>
    <lineage>
        <taxon>Eukaryota</taxon>
        <taxon>Viridiplantae</taxon>
        <taxon>Streptophyta</taxon>
        <taxon>Embryophyta</taxon>
        <taxon>Tracheophyta</taxon>
        <taxon>Spermatophyta</taxon>
        <taxon>Magnoliopsida</taxon>
        <taxon>Liliopsida</taxon>
        <taxon>Asparagales</taxon>
        <taxon>Orchidaceae</taxon>
        <taxon>Epidendroideae</taxon>
        <taxon>Malaxideae</taxon>
        <taxon>Dendrobiinae</taxon>
        <taxon>Dendrobium</taxon>
    </lineage>
</organism>
<accession>A0ABD0VSY4</accession>
<protein>
    <submittedName>
        <fullName evidence="2">Uncharacterized protein</fullName>
    </submittedName>
</protein>
<evidence type="ECO:0000313" key="2">
    <source>
        <dbReference type="EMBL" id="KAL0928225.1"/>
    </source>
</evidence>
<name>A0ABD0VSY4_DENTH</name>
<reference evidence="2 3" key="1">
    <citation type="journal article" date="2024" name="Plant Biotechnol. J.">
        <title>Dendrobium thyrsiflorum genome and its molecular insights into genes involved in important horticultural traits.</title>
        <authorList>
            <person name="Chen B."/>
            <person name="Wang J.Y."/>
            <person name="Zheng P.J."/>
            <person name="Li K.L."/>
            <person name="Liang Y.M."/>
            <person name="Chen X.F."/>
            <person name="Zhang C."/>
            <person name="Zhao X."/>
            <person name="He X."/>
            <person name="Zhang G.Q."/>
            <person name="Liu Z.J."/>
            <person name="Xu Q."/>
        </authorList>
    </citation>
    <scope>NUCLEOTIDE SEQUENCE [LARGE SCALE GENOMIC DNA]</scope>
    <source>
        <strain evidence="2">GZMU011</strain>
    </source>
</reference>
<evidence type="ECO:0000256" key="1">
    <source>
        <dbReference type="SAM" id="MobiDB-lite"/>
    </source>
</evidence>
<feature type="region of interest" description="Disordered" evidence="1">
    <location>
        <begin position="212"/>
        <end position="233"/>
    </location>
</feature>
<gene>
    <name evidence="2" type="ORF">M5K25_000097</name>
</gene>
<dbReference type="EMBL" id="JANQDX010000001">
    <property type="protein sequence ID" value="KAL0928225.1"/>
    <property type="molecule type" value="Genomic_DNA"/>
</dbReference>
<dbReference type="AlphaFoldDB" id="A0ABD0VSY4"/>